<comment type="caution">
    <text evidence="3">The sequence shown here is derived from an EMBL/GenBank/DDBJ whole genome shotgun (WGS) entry which is preliminary data.</text>
</comment>
<dbReference type="SMART" id="SM00343">
    <property type="entry name" value="ZnF_C2HC"/>
    <property type="match status" value="8"/>
</dbReference>
<feature type="domain" description="CCHC-type" evidence="2">
    <location>
        <begin position="46"/>
        <end position="62"/>
    </location>
</feature>
<dbReference type="GO" id="GO:0003676">
    <property type="term" value="F:nucleic acid binding"/>
    <property type="evidence" value="ECO:0007669"/>
    <property type="project" value="InterPro"/>
</dbReference>
<dbReference type="InterPro" id="IPR001878">
    <property type="entry name" value="Znf_CCHC"/>
</dbReference>
<dbReference type="Proteomes" id="UP000245207">
    <property type="component" value="Unassembled WGS sequence"/>
</dbReference>
<keyword evidence="4" id="KW-1185">Reference proteome</keyword>
<organism evidence="3 4">
    <name type="scientific">Artemisia annua</name>
    <name type="common">Sweet wormwood</name>
    <dbReference type="NCBI Taxonomy" id="35608"/>
    <lineage>
        <taxon>Eukaryota</taxon>
        <taxon>Viridiplantae</taxon>
        <taxon>Streptophyta</taxon>
        <taxon>Embryophyta</taxon>
        <taxon>Tracheophyta</taxon>
        <taxon>Spermatophyta</taxon>
        <taxon>Magnoliopsida</taxon>
        <taxon>eudicotyledons</taxon>
        <taxon>Gunneridae</taxon>
        <taxon>Pentapetalae</taxon>
        <taxon>asterids</taxon>
        <taxon>campanulids</taxon>
        <taxon>Asterales</taxon>
        <taxon>Asteraceae</taxon>
        <taxon>Asteroideae</taxon>
        <taxon>Anthemideae</taxon>
        <taxon>Artemisiinae</taxon>
        <taxon>Artemisia</taxon>
    </lineage>
</organism>
<dbReference type="OrthoDB" id="2596766at2759"/>
<dbReference type="Gene3D" id="4.10.60.10">
    <property type="entry name" value="Zinc finger, CCHC-type"/>
    <property type="match status" value="5"/>
</dbReference>
<dbReference type="PANTHER" id="PTHR47592:SF27">
    <property type="entry name" value="OS08G0421700 PROTEIN"/>
    <property type="match status" value="1"/>
</dbReference>
<reference evidence="3 4" key="1">
    <citation type="journal article" date="2018" name="Mol. Plant">
        <title>The genome of Artemisia annua provides insight into the evolution of Asteraceae family and artemisinin biosynthesis.</title>
        <authorList>
            <person name="Shen Q."/>
            <person name="Zhang L."/>
            <person name="Liao Z."/>
            <person name="Wang S."/>
            <person name="Yan T."/>
            <person name="Shi P."/>
            <person name="Liu M."/>
            <person name="Fu X."/>
            <person name="Pan Q."/>
            <person name="Wang Y."/>
            <person name="Lv Z."/>
            <person name="Lu X."/>
            <person name="Zhang F."/>
            <person name="Jiang W."/>
            <person name="Ma Y."/>
            <person name="Chen M."/>
            <person name="Hao X."/>
            <person name="Li L."/>
            <person name="Tang Y."/>
            <person name="Lv G."/>
            <person name="Zhou Y."/>
            <person name="Sun X."/>
            <person name="Brodelius P.E."/>
            <person name="Rose J.K.C."/>
            <person name="Tang K."/>
        </authorList>
    </citation>
    <scope>NUCLEOTIDE SEQUENCE [LARGE SCALE GENOMIC DNA]</scope>
    <source>
        <strain evidence="4">cv. Huhao1</strain>
        <tissue evidence="3">Leaf</tissue>
    </source>
</reference>
<dbReference type="SUPFAM" id="SSF57756">
    <property type="entry name" value="Retrovirus zinc finger-like domains"/>
    <property type="match status" value="4"/>
</dbReference>
<dbReference type="Pfam" id="PF00098">
    <property type="entry name" value="zf-CCHC"/>
    <property type="match status" value="6"/>
</dbReference>
<evidence type="ECO:0000313" key="4">
    <source>
        <dbReference type="Proteomes" id="UP000245207"/>
    </source>
</evidence>
<dbReference type="STRING" id="35608.A0A2U1Q3J9"/>
<evidence type="ECO:0000259" key="2">
    <source>
        <dbReference type="PROSITE" id="PS50158"/>
    </source>
</evidence>
<keyword evidence="1" id="KW-0479">Metal-binding</keyword>
<dbReference type="PROSITE" id="PS50158">
    <property type="entry name" value="ZF_CCHC"/>
    <property type="match status" value="6"/>
</dbReference>
<accession>A0A2U1Q3J9</accession>
<dbReference type="AlphaFoldDB" id="A0A2U1Q3J9"/>
<keyword evidence="1" id="KW-0862">Zinc</keyword>
<name>A0A2U1Q3J9_ARTAN</name>
<proteinExistence type="predicted"/>
<feature type="domain" description="CCHC-type" evidence="2">
    <location>
        <begin position="14"/>
        <end position="30"/>
    </location>
</feature>
<feature type="domain" description="CCHC-type" evidence="2">
    <location>
        <begin position="173"/>
        <end position="189"/>
    </location>
</feature>
<feature type="domain" description="CCHC-type" evidence="2">
    <location>
        <begin position="236"/>
        <end position="253"/>
    </location>
</feature>
<dbReference type="InterPro" id="IPR054722">
    <property type="entry name" value="PolX-like_BBD"/>
</dbReference>
<dbReference type="GO" id="GO:0008270">
    <property type="term" value="F:zinc ion binding"/>
    <property type="evidence" value="ECO:0007669"/>
    <property type="project" value="UniProtKB-KW"/>
</dbReference>
<keyword evidence="1" id="KW-0863">Zinc-finger</keyword>
<dbReference type="Pfam" id="PF22936">
    <property type="entry name" value="Pol_BBD"/>
    <property type="match status" value="3"/>
</dbReference>
<feature type="domain" description="CCHC-type" evidence="2">
    <location>
        <begin position="77"/>
        <end position="94"/>
    </location>
</feature>
<evidence type="ECO:0000256" key="1">
    <source>
        <dbReference type="PROSITE-ProRule" id="PRU00047"/>
    </source>
</evidence>
<gene>
    <name evidence="3" type="ORF">CTI12_AA074820</name>
</gene>
<protein>
    <recommendedName>
        <fullName evidence="2">CCHC-type domain-containing protein</fullName>
    </recommendedName>
</protein>
<dbReference type="PANTHER" id="PTHR47592">
    <property type="entry name" value="PBF68 PROTEIN"/>
    <property type="match status" value="1"/>
</dbReference>
<feature type="domain" description="CCHC-type" evidence="2">
    <location>
        <begin position="205"/>
        <end position="221"/>
    </location>
</feature>
<evidence type="ECO:0000313" key="3">
    <source>
        <dbReference type="EMBL" id="PWA92533.1"/>
    </source>
</evidence>
<dbReference type="InterPro" id="IPR036875">
    <property type="entry name" value="Znf_CCHC_sf"/>
</dbReference>
<sequence length="801" mass="88993">MPQKKPSKAKKTGKCHVCGDTGHYARDCKERKSDSEEMVLQDTTGKCHVCGETGHYARECKDKKSDTVKVVLQDTTRKCHLCGYTGHYARDCKERKSDSKKVGLEDTTEKCNVHGETGHYARECKGKKSDTVKVVLKEILGFETKSNMKAQGWYLAIGSSAHKKPSKAKKTGKCHVCGDTGHYARDCKERKSDSEEVVLQDTTGKCHVCGETGHYARECKDKKSDTVKVVLQDTTRKCHLCGYTGHYARDCKERKSDSKKVGLEDTTEKCNAHGETGHYARECKGKKSDTVKVVLKEILGFETKSNMKDQGWYLAIGSSAHVCYSRDMFVDYKPMRNHELILENKDHVFVAGIGTVVLRFTTGKVLTLSNVLHIPQISRCLISVSKLDVLGYIMSFGGGVCVVKKRDDVIGRGIEDGASHLFGMLSSLFQLSLMEKCPVKKVVLDETIGLVSNEHPELTKVRARGWYLLTRCTAHVCNSRDMFVDYQPVTGHEVVLENNTPVDVAGFGTVKLQLTSGKVLTLENVFHMPKITKCCISVSKLTKMGFTVGFWSEGCDIKMGHETVGNGYVEDKLYRLSVVDEHPSADFDPMIDHEVNLDSDDHADDQANDSGFSITCGGRECVMKADDKVVFKTYNDGVLYKMDFMKDPFLVAKVVRHETIGLLIANEHPKLTKVRARRWYLLTSSTMHVCNSRDMFVDYQPVTGHEVVLENNSHVDVVGYGTVKLQFTTGNVLTLNNVFHMPAIIKCCISMNKLMEMGLGVAFGGDGCYVKKGQQIVGNGVPEAGMFWLGVIDERSGGNQA</sequence>
<dbReference type="EMBL" id="PKPP01000457">
    <property type="protein sequence ID" value="PWA92533.1"/>
    <property type="molecule type" value="Genomic_DNA"/>
</dbReference>